<reference evidence="2 3" key="1">
    <citation type="submission" date="2020-05" db="EMBL/GenBank/DDBJ databases">
        <title>WGS assembly of Panicum virgatum.</title>
        <authorList>
            <person name="Lovell J.T."/>
            <person name="Jenkins J."/>
            <person name="Shu S."/>
            <person name="Juenger T.E."/>
            <person name="Schmutz J."/>
        </authorList>
    </citation>
    <scope>NUCLEOTIDE SEQUENCE [LARGE SCALE GENOMIC DNA]</scope>
    <source>
        <strain evidence="3">cv. AP13</strain>
    </source>
</reference>
<evidence type="ECO:0000313" key="2">
    <source>
        <dbReference type="EMBL" id="KAG2639558.1"/>
    </source>
</evidence>
<sequence>MAGYRAAPLPPPPGGVEWFICSRRGWRGARGLRYADAAPPHAAAARSPSSWPPPPSLRRPSLSPPQQAASSLGTRSPSSSSPSPSFHLFSPPPPSLSQLDRTRYPAHHLDDGIGSVIAEERARRSLLLPRVFH</sequence>
<keyword evidence="3" id="KW-1185">Reference proteome</keyword>
<evidence type="ECO:0000256" key="1">
    <source>
        <dbReference type="SAM" id="MobiDB-lite"/>
    </source>
</evidence>
<dbReference type="EMBL" id="CM029039">
    <property type="protein sequence ID" value="KAG2639558.1"/>
    <property type="molecule type" value="Genomic_DNA"/>
</dbReference>
<name>A0A8T0VWU5_PANVG</name>
<evidence type="ECO:0000313" key="3">
    <source>
        <dbReference type="Proteomes" id="UP000823388"/>
    </source>
</evidence>
<feature type="compositionally biased region" description="Low complexity" evidence="1">
    <location>
        <begin position="58"/>
        <end position="89"/>
    </location>
</feature>
<dbReference type="Proteomes" id="UP000823388">
    <property type="component" value="Chromosome 2K"/>
</dbReference>
<accession>A0A8T0VWU5</accession>
<protein>
    <submittedName>
        <fullName evidence="2">Uncharacterized protein</fullName>
    </submittedName>
</protein>
<dbReference type="AlphaFoldDB" id="A0A8T0VWU5"/>
<proteinExistence type="predicted"/>
<comment type="caution">
    <text evidence="2">The sequence shown here is derived from an EMBL/GenBank/DDBJ whole genome shotgun (WGS) entry which is preliminary data.</text>
</comment>
<organism evidence="2 3">
    <name type="scientific">Panicum virgatum</name>
    <name type="common">Blackwell switchgrass</name>
    <dbReference type="NCBI Taxonomy" id="38727"/>
    <lineage>
        <taxon>Eukaryota</taxon>
        <taxon>Viridiplantae</taxon>
        <taxon>Streptophyta</taxon>
        <taxon>Embryophyta</taxon>
        <taxon>Tracheophyta</taxon>
        <taxon>Spermatophyta</taxon>
        <taxon>Magnoliopsida</taxon>
        <taxon>Liliopsida</taxon>
        <taxon>Poales</taxon>
        <taxon>Poaceae</taxon>
        <taxon>PACMAD clade</taxon>
        <taxon>Panicoideae</taxon>
        <taxon>Panicodae</taxon>
        <taxon>Paniceae</taxon>
        <taxon>Panicinae</taxon>
        <taxon>Panicum</taxon>
        <taxon>Panicum sect. Hiantes</taxon>
    </lineage>
</organism>
<feature type="compositionally biased region" description="Basic and acidic residues" evidence="1">
    <location>
        <begin position="100"/>
        <end position="110"/>
    </location>
</feature>
<gene>
    <name evidence="2" type="ORF">PVAP13_2KG432100</name>
</gene>
<feature type="region of interest" description="Disordered" evidence="1">
    <location>
        <begin position="37"/>
        <end position="110"/>
    </location>
</feature>
<feature type="compositionally biased region" description="Low complexity" evidence="1">
    <location>
        <begin position="37"/>
        <end position="49"/>
    </location>
</feature>